<comment type="caution">
    <text evidence="2">The sequence shown here is derived from an EMBL/GenBank/DDBJ whole genome shotgun (WGS) entry which is preliminary data.</text>
</comment>
<proteinExistence type="predicted"/>
<gene>
    <name evidence="2" type="ORF">CBOVIS_LOCUS1549</name>
</gene>
<organism evidence="2 3">
    <name type="scientific">Caenorhabditis bovis</name>
    <dbReference type="NCBI Taxonomy" id="2654633"/>
    <lineage>
        <taxon>Eukaryota</taxon>
        <taxon>Metazoa</taxon>
        <taxon>Ecdysozoa</taxon>
        <taxon>Nematoda</taxon>
        <taxon>Chromadorea</taxon>
        <taxon>Rhabditida</taxon>
        <taxon>Rhabditina</taxon>
        <taxon>Rhabditomorpha</taxon>
        <taxon>Rhabditoidea</taxon>
        <taxon>Rhabditidae</taxon>
        <taxon>Peloderinae</taxon>
        <taxon>Caenorhabditis</taxon>
    </lineage>
</organism>
<evidence type="ECO:0000313" key="3">
    <source>
        <dbReference type="Proteomes" id="UP000494206"/>
    </source>
</evidence>
<feature type="coiled-coil region" evidence="1">
    <location>
        <begin position="119"/>
        <end position="146"/>
    </location>
</feature>
<dbReference type="AlphaFoldDB" id="A0A8S1ED55"/>
<evidence type="ECO:0000256" key="1">
    <source>
        <dbReference type="SAM" id="Coils"/>
    </source>
</evidence>
<keyword evidence="1" id="KW-0175">Coiled coil</keyword>
<dbReference type="Proteomes" id="UP000494206">
    <property type="component" value="Unassembled WGS sequence"/>
</dbReference>
<keyword evidence="3" id="KW-1185">Reference proteome</keyword>
<feature type="coiled-coil region" evidence="1">
    <location>
        <begin position="178"/>
        <end position="291"/>
    </location>
</feature>
<name>A0A8S1ED55_9PELO</name>
<reference evidence="2 3" key="1">
    <citation type="submission" date="2020-04" db="EMBL/GenBank/DDBJ databases">
        <authorList>
            <person name="Laetsch R D."/>
            <person name="Stevens L."/>
            <person name="Kumar S."/>
            <person name="Blaxter L. M."/>
        </authorList>
    </citation>
    <scope>NUCLEOTIDE SEQUENCE [LARGE SCALE GENOMIC DNA]</scope>
</reference>
<dbReference type="EMBL" id="CADEPM010000001">
    <property type="protein sequence ID" value="CAB3398258.1"/>
    <property type="molecule type" value="Genomic_DNA"/>
</dbReference>
<protein>
    <submittedName>
        <fullName evidence="2">Uncharacterized protein</fullName>
    </submittedName>
</protein>
<evidence type="ECO:0000313" key="2">
    <source>
        <dbReference type="EMBL" id="CAB3398258.1"/>
    </source>
</evidence>
<accession>A0A8S1ED55</accession>
<sequence>MVNVPISAVVFPLVERQKSSRVHKGPIPKKRRRSANSEIDQMIDPVDESNFFGHNQYIARKSIAILTDETKGPMRQMEDNSTETDDIFATDKVSKEVQTVEWIAVTLMNKKLKQLREGIVVCEQSRNAAIQQLKELEEMCDKETELKEYRKLFEMKEEEWINKEEELNARISDMNLSITTVREEASNARKELEVMKKEKQTAEKIRKDAEMMAETMKPKAIEQKKPAMVVVQRENKQARMISVNEALNEMEEVRTILDAADSTLKELKINCDSAKNELKTFVEEKNNALNQIVKAVSSITCLAEWQRQKAVCPVCDASLPNEDFQSTDVKMANPRGKNVGKKGERKKISARIFKMNTAKKLAEKANRGAGKKGVNASETSRSNNPIAMVESGFSQKSSAPSIDDEIPKKIDEIIEKVVNDCRMVENLKPTLDVEMADDIALENVESIREDDDIVEVDGSSSSSLSPIADPDYDRKTRAEKWLDILYLCDLLTQKQNDLNELYHEMEKEVHYKSTEEIQRKLEANLDKFFVVWKISLRILTLSEGPYKLYNTTKTICILIDEFIRVTNKLKMSTPGTAEWDEAFEHRGDTWCKIFAETSRASMQNLMYQNALMTGKDVMGIFFNKDEAKK</sequence>